<dbReference type="SUPFAM" id="SSF57863">
    <property type="entry name" value="ArfGap/RecO-like zinc finger"/>
    <property type="match status" value="1"/>
</dbReference>
<dbReference type="PANTHER" id="PTHR46097:SF3">
    <property type="entry name" value="ARF GTPASE-ACTIVATING PROTEIN GIT"/>
    <property type="match status" value="1"/>
</dbReference>
<keyword evidence="8 9" id="KW-0040">ANK repeat</keyword>
<evidence type="ECO:0000256" key="13">
    <source>
        <dbReference type="SAM" id="Phobius"/>
    </source>
</evidence>
<sequence length="1648" mass="186836">MARPKHRVNGDVCADCGAIEPGWASVNRAILLCDDCCGIHRSLGRHISHIKSLHKSIWNVHLLNMVHTLSESGANSIWEHFLLDPSHSKVSRRKPQAKDPVHPVKAEFIKAKHQHLAFILRPSKEECCSEEELSRQLHSSVRTSNLETSLRLLAQGANPNYFYKEKGTTPLHVAARAGQTLQIELLVVNGGNPNILDSNGQTPTEIAKMAGHLDLSERIKECMYEVTDRLTYYVCSRKPNHRLDEHLIIPACTSMAESNDSIVEGHNRLQMLSNHLLEELAMDVYDEVDRREMEAIWFSTATAPERCTVPFLPVNPQLSTTRNQGRQKLARFIPKEFVKLIIDLLTEAGRRYTFSSNIPLQDPVVLTLRKEQFGKHGSQMSDDEPLYDSVASDDDYALTSIDNTTMDFSTQLKIADEVSALDAFIPLAKGLPSIVEVLKKQLTLSESTVRDLRNQIYALQSTVDHLMQENVGLKQIIERNKSSTDDILNGHIGGEQEPELEPVLDIKTSISRSNQRPASMYETREGLRKPNTWSTTICQTKRDTETLSRTNTQSLWEYGIPSLPPGEEVTRRTEQVTRRIQELWMAMQDPSQRESFVPCAERIRVAVAELTAIFPQNPIEENIKSALRQLNGNTGRLQAECSGLQRCTVTISFYKDNLLSLTWKSISNYCDKSKLIVMAENINCGGFVFYNNFDSANLAKVELVKTPEICDIAISESESRSCRSLSSDDIIDYEFNLWTKYDCHGTEYQNNNRTWFYFGVKACSPGICIRLNIVNLNKQVRMFSQGMCPVYKIIPGQLHWERIREKPTYKLDQTGSDFTLSFTYQTPENTKAITYFAFTYPFSYTDLQNYLRKIDMRMAKHYATSADDIYYHRECAIKSLEGRRLDVLTISSYHNILNVREDRFDNMFPEELEQRPFKFLDKKIIFISARVHPGETPSSFVLNGLLKFLLNREDQIALHLRRMYVFKLIPMLNPDGVAKGHYRMDTKGVNLNRMYLNPSESDHPTIYAARNLIRYYHHSYNIIKEQLSLELESTHIRNKNNVNIEGIQNLHTNVICDNATRLLQRVKLMTLNEKAKSDSGVRYECMFATKTLDNTCSSEGTFRIAEPDDFSKSSVNSGLYLYIDLHGHASKKGVFMYGNHFNDPEDTIMCMLLPKLMSINNPNFHFTSCNFTEKNMYLIDKRDGMSREGSGRVAVYKMTGLVRSYTLECNYNSGRLVNIVPARIREGVNKTASHLFVPPKYTPAVFEAVGAALGPSILDLTNNNPNSRLPNSQYRSLKGVRSYLKLTQMNTLSASCNKSAHKITLWQIIMHLYCKQNTLQRKKQNELLYRYGFFFSMLLCMLFATVQPYLGGTIDIASGNFIFWYFVVPLTYLEAGLLCTPQSLYMALKNGYLLIFVMVFMYAVMPFLAKIGTWLLVHSNVNIWLLKGMEVLYCMPPPFTSSLALCQLAQADLPTSVVTTLIGHFGGFFVSPILLYFVLGASTPPLVGVNIKEIIFSTLLPLSIGIVLQFSVVSPKAYSIIGIGRYSQGLLLIIAYYWFSDAVSTDVSSLQAIDILLCILIACIEQLFMCFLYWGLCSRWLPKDILLAALFVSTHKSVGLGGWILRSTYHGSAQGPAVNLPLSVLPVAQLLLGTLLACWIAPQHSLKN</sequence>
<dbReference type="InterPro" id="IPR022018">
    <property type="entry name" value="GIT1_C"/>
</dbReference>
<dbReference type="Proteomes" id="UP001258017">
    <property type="component" value="Unassembled WGS sequence"/>
</dbReference>
<dbReference type="Gene3D" id="1.25.40.20">
    <property type="entry name" value="Ankyrin repeat-containing domain"/>
    <property type="match status" value="1"/>
</dbReference>
<dbReference type="SMART" id="SM00248">
    <property type="entry name" value="ANK"/>
    <property type="match status" value="2"/>
</dbReference>
<keyword evidence="7" id="KW-0862">Zinc</keyword>
<feature type="domain" description="Arf-GAP" evidence="14">
    <location>
        <begin position="1"/>
        <end position="126"/>
    </location>
</feature>
<feature type="repeat" description="ANK" evidence="9">
    <location>
        <begin position="166"/>
        <end position="198"/>
    </location>
</feature>
<comment type="similarity">
    <text evidence="1 11">Belongs to the peptidase M14 family.</text>
</comment>
<dbReference type="SUPFAM" id="SSF53187">
    <property type="entry name" value="Zn-dependent exopeptidases"/>
    <property type="match status" value="1"/>
</dbReference>
<dbReference type="InterPro" id="IPR037278">
    <property type="entry name" value="ARFGAP/RecO"/>
</dbReference>
<dbReference type="InterPro" id="IPR038508">
    <property type="entry name" value="ArfGAP_dom_sf"/>
</dbReference>
<organism evidence="16 17">
    <name type="scientific">Odynerus spinipes</name>
    <dbReference type="NCBI Taxonomy" id="1348599"/>
    <lineage>
        <taxon>Eukaryota</taxon>
        <taxon>Metazoa</taxon>
        <taxon>Ecdysozoa</taxon>
        <taxon>Arthropoda</taxon>
        <taxon>Hexapoda</taxon>
        <taxon>Insecta</taxon>
        <taxon>Pterygota</taxon>
        <taxon>Neoptera</taxon>
        <taxon>Endopterygota</taxon>
        <taxon>Hymenoptera</taxon>
        <taxon>Apocrita</taxon>
        <taxon>Aculeata</taxon>
        <taxon>Vespoidea</taxon>
        <taxon>Vespidae</taxon>
        <taxon>Eumeninae</taxon>
        <taxon>Odynerus</taxon>
    </lineage>
</organism>
<keyword evidence="12" id="KW-0175">Coiled coil</keyword>
<evidence type="ECO:0000256" key="9">
    <source>
        <dbReference type="PROSITE-ProRule" id="PRU00023"/>
    </source>
</evidence>
<dbReference type="InterPro" id="IPR016833">
    <property type="entry name" value="Put_Na-Bile_cotransptr"/>
</dbReference>
<dbReference type="Gene3D" id="3.40.630.10">
    <property type="entry name" value="Zn peptidases"/>
    <property type="match status" value="2"/>
</dbReference>
<dbReference type="Pfam" id="PF00246">
    <property type="entry name" value="Peptidase_M14"/>
    <property type="match status" value="1"/>
</dbReference>
<evidence type="ECO:0000313" key="17">
    <source>
        <dbReference type="Proteomes" id="UP001258017"/>
    </source>
</evidence>
<evidence type="ECO:0000259" key="14">
    <source>
        <dbReference type="PROSITE" id="PS50115"/>
    </source>
</evidence>
<name>A0AAD9R9B4_9HYME</name>
<dbReference type="InterPro" id="IPR038770">
    <property type="entry name" value="Na+/solute_symporter_sf"/>
</dbReference>
<reference evidence="16" key="2">
    <citation type="journal article" date="2023" name="Commun. Biol.">
        <title>Intrasexual cuticular hydrocarbon dimorphism in a wasp sheds light on hydrocarbon biosynthesis genes in Hymenoptera.</title>
        <authorList>
            <person name="Moris V.C."/>
            <person name="Podsiadlowski L."/>
            <person name="Martin S."/>
            <person name="Oeyen J.P."/>
            <person name="Donath A."/>
            <person name="Petersen M."/>
            <person name="Wilbrandt J."/>
            <person name="Misof B."/>
            <person name="Liedtke D."/>
            <person name="Thamm M."/>
            <person name="Scheiner R."/>
            <person name="Schmitt T."/>
            <person name="Niehuis O."/>
        </authorList>
    </citation>
    <scope>NUCLEOTIDE SEQUENCE</scope>
    <source>
        <strain evidence="16">GBR_01_08_01A</strain>
    </source>
</reference>
<keyword evidence="6 10" id="KW-0863">Zinc-finger</keyword>
<dbReference type="GO" id="GO:0004181">
    <property type="term" value="F:metallocarboxypeptidase activity"/>
    <property type="evidence" value="ECO:0007669"/>
    <property type="project" value="InterPro"/>
</dbReference>
<dbReference type="Pfam" id="PF01412">
    <property type="entry name" value="ArfGap"/>
    <property type="match status" value="1"/>
</dbReference>
<dbReference type="PROSITE" id="PS50297">
    <property type="entry name" value="ANK_REP_REGION"/>
    <property type="match status" value="1"/>
</dbReference>
<dbReference type="InterPro" id="IPR047161">
    <property type="entry name" value="GIT-like"/>
</dbReference>
<evidence type="ECO:0000259" key="15">
    <source>
        <dbReference type="PROSITE" id="PS52035"/>
    </source>
</evidence>
<dbReference type="Pfam" id="PF12796">
    <property type="entry name" value="Ank_2"/>
    <property type="match status" value="1"/>
</dbReference>
<dbReference type="InterPro" id="IPR000834">
    <property type="entry name" value="Peptidase_M14"/>
</dbReference>
<feature type="transmembrane region" description="Helical" evidence="13">
    <location>
        <begin position="1461"/>
        <end position="1482"/>
    </location>
</feature>
<dbReference type="GO" id="GO:0008277">
    <property type="term" value="P:regulation of G protein-coupled receptor signaling pathway"/>
    <property type="evidence" value="ECO:0007669"/>
    <property type="project" value="TreeGrafter"/>
</dbReference>
<dbReference type="CDD" id="cd06236">
    <property type="entry name" value="M14_AGBL5_like"/>
    <property type="match status" value="1"/>
</dbReference>
<dbReference type="PANTHER" id="PTHR46097">
    <property type="entry name" value="G PROTEIN-COUPLED RECEPTOR KINASE INTERACTING ARFGAP"/>
    <property type="match status" value="1"/>
</dbReference>
<evidence type="ECO:0000256" key="2">
    <source>
        <dbReference type="ARBA" id="ARBA00006528"/>
    </source>
</evidence>
<dbReference type="Pfam" id="PF13593">
    <property type="entry name" value="SBF_like"/>
    <property type="match status" value="1"/>
</dbReference>
<keyword evidence="13" id="KW-1133">Transmembrane helix</keyword>
<feature type="domain" description="Peptidase M14" evidence="15">
    <location>
        <begin position="840"/>
        <end position="1261"/>
    </location>
</feature>
<feature type="transmembrane region" description="Helical" evidence="13">
    <location>
        <begin position="1392"/>
        <end position="1417"/>
    </location>
</feature>
<reference evidence="16" key="1">
    <citation type="submission" date="2021-08" db="EMBL/GenBank/DDBJ databases">
        <authorList>
            <person name="Misof B."/>
            <person name="Oliver O."/>
            <person name="Podsiadlowski L."/>
            <person name="Donath A."/>
            <person name="Peters R."/>
            <person name="Mayer C."/>
            <person name="Rust J."/>
            <person name="Gunkel S."/>
            <person name="Lesny P."/>
            <person name="Martin S."/>
            <person name="Oeyen J.P."/>
            <person name="Petersen M."/>
            <person name="Panagiotis P."/>
            <person name="Wilbrandt J."/>
            <person name="Tanja T."/>
        </authorList>
    </citation>
    <scope>NUCLEOTIDE SEQUENCE</scope>
    <source>
        <strain evidence="16">GBR_01_08_01A</strain>
        <tissue evidence="16">Thorax + abdomen</tissue>
    </source>
</reference>
<dbReference type="GO" id="GO:0008270">
    <property type="term" value="F:zinc ion binding"/>
    <property type="evidence" value="ECO:0007669"/>
    <property type="project" value="UniProtKB-KW"/>
</dbReference>
<evidence type="ECO:0000256" key="7">
    <source>
        <dbReference type="ARBA" id="ARBA00022833"/>
    </source>
</evidence>
<dbReference type="InterPro" id="IPR002110">
    <property type="entry name" value="Ankyrin_rpt"/>
</dbReference>
<dbReference type="GO" id="GO:0098793">
    <property type="term" value="C:presynapse"/>
    <property type="evidence" value="ECO:0007669"/>
    <property type="project" value="GOC"/>
</dbReference>
<keyword evidence="3" id="KW-0343">GTPase activation</keyword>
<feature type="transmembrane region" description="Helical" evidence="13">
    <location>
        <begin position="1362"/>
        <end position="1380"/>
    </location>
</feature>
<comment type="caution">
    <text evidence="16">The sequence shown here is derived from an EMBL/GenBank/DDBJ whole genome shotgun (WGS) entry which is preliminary data.</text>
</comment>
<dbReference type="Gene3D" id="1.10.220.150">
    <property type="entry name" value="Arf GTPase activating protein"/>
    <property type="match status" value="1"/>
</dbReference>
<dbReference type="Pfam" id="PF12205">
    <property type="entry name" value="GIT1_C"/>
    <property type="match status" value="1"/>
</dbReference>
<comment type="similarity">
    <text evidence="2">Belongs to the bile acid:sodium symporter (BASS) (TC 2.A.28) family.</text>
</comment>
<evidence type="ECO:0000256" key="1">
    <source>
        <dbReference type="ARBA" id="ARBA00005988"/>
    </source>
</evidence>
<dbReference type="GO" id="GO:0031267">
    <property type="term" value="F:small GTPase binding"/>
    <property type="evidence" value="ECO:0007669"/>
    <property type="project" value="TreeGrafter"/>
</dbReference>
<keyword evidence="5" id="KW-0677">Repeat</keyword>
<feature type="transmembrane region" description="Helical" evidence="13">
    <location>
        <begin position="1518"/>
        <end position="1539"/>
    </location>
</feature>
<keyword evidence="4" id="KW-0479">Metal-binding</keyword>
<gene>
    <name evidence="16" type="ORF">KPH14_011191</name>
</gene>
<evidence type="ECO:0000256" key="3">
    <source>
        <dbReference type="ARBA" id="ARBA00022468"/>
    </source>
</evidence>
<dbReference type="GO" id="GO:0007420">
    <property type="term" value="P:brain development"/>
    <property type="evidence" value="ECO:0007669"/>
    <property type="project" value="InterPro"/>
</dbReference>
<dbReference type="EMBL" id="JAIFRP010004413">
    <property type="protein sequence ID" value="KAK2575460.1"/>
    <property type="molecule type" value="Genomic_DNA"/>
</dbReference>
<dbReference type="InterPro" id="IPR013724">
    <property type="entry name" value="GIT_SHD"/>
</dbReference>
<feature type="coiled-coil region" evidence="12">
    <location>
        <begin position="435"/>
        <end position="469"/>
    </location>
</feature>
<dbReference type="SMART" id="SM00555">
    <property type="entry name" value="GIT"/>
    <property type="match status" value="2"/>
</dbReference>
<keyword evidence="13" id="KW-0472">Membrane</keyword>
<dbReference type="GO" id="GO:0036465">
    <property type="term" value="P:synaptic vesicle recycling"/>
    <property type="evidence" value="ECO:0007669"/>
    <property type="project" value="TreeGrafter"/>
</dbReference>
<dbReference type="SMART" id="SM00105">
    <property type="entry name" value="ArfGap"/>
    <property type="match status" value="1"/>
</dbReference>
<keyword evidence="17" id="KW-1185">Reference proteome</keyword>
<dbReference type="PROSITE" id="PS50115">
    <property type="entry name" value="ARFGAP"/>
    <property type="match status" value="1"/>
</dbReference>
<dbReference type="PROSITE" id="PS52035">
    <property type="entry name" value="PEPTIDASE_M14"/>
    <property type="match status" value="1"/>
</dbReference>
<feature type="active site" description="Proton donor/acceptor" evidence="11">
    <location>
        <position position="1208"/>
    </location>
</feature>
<feature type="transmembrane region" description="Helical" evidence="13">
    <location>
        <begin position="1586"/>
        <end position="1605"/>
    </location>
</feature>
<dbReference type="GO" id="GO:0006508">
    <property type="term" value="P:proteolysis"/>
    <property type="evidence" value="ECO:0007669"/>
    <property type="project" value="InterPro"/>
</dbReference>
<dbReference type="SUPFAM" id="SSF48403">
    <property type="entry name" value="Ankyrin repeat"/>
    <property type="match status" value="1"/>
</dbReference>
<dbReference type="PRINTS" id="PR00405">
    <property type="entry name" value="REVINTRACTNG"/>
</dbReference>
<evidence type="ECO:0000256" key="10">
    <source>
        <dbReference type="PROSITE-ProRule" id="PRU00288"/>
    </source>
</evidence>
<evidence type="ECO:0000256" key="6">
    <source>
        <dbReference type="ARBA" id="ARBA00022771"/>
    </source>
</evidence>
<feature type="transmembrane region" description="Helical" evidence="13">
    <location>
        <begin position="1328"/>
        <end position="1350"/>
    </location>
</feature>
<feature type="transmembrane region" description="Helical" evidence="13">
    <location>
        <begin position="1617"/>
        <end position="1642"/>
    </location>
</feature>
<feature type="transmembrane region" description="Helical" evidence="13">
    <location>
        <begin position="1494"/>
        <end position="1512"/>
    </location>
</feature>
<evidence type="ECO:0000256" key="11">
    <source>
        <dbReference type="PROSITE-ProRule" id="PRU01379"/>
    </source>
</evidence>
<evidence type="ECO:0008006" key="18">
    <source>
        <dbReference type="Google" id="ProtNLM"/>
    </source>
</evidence>
<protein>
    <recommendedName>
        <fullName evidence="18">ATP/GTP-binding protein-like 5</fullName>
    </recommendedName>
</protein>
<dbReference type="PROSITE" id="PS50088">
    <property type="entry name" value="ANK_REPEAT"/>
    <property type="match status" value="1"/>
</dbReference>
<evidence type="ECO:0000256" key="5">
    <source>
        <dbReference type="ARBA" id="ARBA00022737"/>
    </source>
</evidence>
<evidence type="ECO:0000313" key="16">
    <source>
        <dbReference type="EMBL" id="KAK2575460.1"/>
    </source>
</evidence>
<dbReference type="Gene3D" id="1.20.1530.20">
    <property type="match status" value="1"/>
</dbReference>
<dbReference type="GO" id="GO:0032012">
    <property type="term" value="P:regulation of ARF protein signal transduction"/>
    <property type="evidence" value="ECO:0007669"/>
    <property type="project" value="InterPro"/>
</dbReference>
<accession>A0AAD9R9B4</accession>
<dbReference type="GO" id="GO:0005096">
    <property type="term" value="F:GTPase activator activity"/>
    <property type="evidence" value="ECO:0007669"/>
    <property type="project" value="UniProtKB-KW"/>
</dbReference>
<dbReference type="InterPro" id="IPR034286">
    <property type="entry name" value="M14_AGBL5-like"/>
</dbReference>
<proteinExistence type="inferred from homology"/>
<dbReference type="InterPro" id="IPR001164">
    <property type="entry name" value="ArfGAP_dom"/>
</dbReference>
<keyword evidence="13" id="KW-0812">Transmembrane</keyword>
<dbReference type="CDD" id="cd08833">
    <property type="entry name" value="ArfGap_GIT"/>
    <property type="match status" value="1"/>
</dbReference>
<dbReference type="Gene3D" id="1.20.120.330">
    <property type="entry name" value="Nucleotidyltransferases domain 2"/>
    <property type="match status" value="1"/>
</dbReference>
<feature type="transmembrane region" description="Helical" evidence="13">
    <location>
        <begin position="1551"/>
        <end position="1574"/>
    </location>
</feature>
<evidence type="ECO:0000256" key="12">
    <source>
        <dbReference type="SAM" id="Coils"/>
    </source>
</evidence>
<dbReference type="Pfam" id="PF08518">
    <property type="entry name" value="GIT_SHD"/>
    <property type="match status" value="1"/>
</dbReference>
<dbReference type="InterPro" id="IPR036770">
    <property type="entry name" value="Ankyrin_rpt-contain_sf"/>
</dbReference>
<evidence type="ECO:0000256" key="4">
    <source>
        <dbReference type="ARBA" id="ARBA00022723"/>
    </source>
</evidence>
<evidence type="ECO:0000256" key="8">
    <source>
        <dbReference type="ARBA" id="ARBA00023043"/>
    </source>
</evidence>
<dbReference type="Gene3D" id="2.60.40.3120">
    <property type="match status" value="1"/>
</dbReference>